<name>A0A1J9PX36_9EURO</name>
<protein>
    <submittedName>
        <fullName evidence="2">Uncharacterized protein</fullName>
    </submittedName>
</protein>
<accession>A0A1J9PX36</accession>
<dbReference type="AlphaFoldDB" id="A0A1J9PX36"/>
<evidence type="ECO:0000256" key="1">
    <source>
        <dbReference type="SAM" id="MobiDB-lite"/>
    </source>
</evidence>
<organism evidence="2 3">
    <name type="scientific">Blastomyces percursus</name>
    <dbReference type="NCBI Taxonomy" id="1658174"/>
    <lineage>
        <taxon>Eukaryota</taxon>
        <taxon>Fungi</taxon>
        <taxon>Dikarya</taxon>
        <taxon>Ascomycota</taxon>
        <taxon>Pezizomycotina</taxon>
        <taxon>Eurotiomycetes</taxon>
        <taxon>Eurotiomycetidae</taxon>
        <taxon>Onygenales</taxon>
        <taxon>Ajellomycetaceae</taxon>
        <taxon>Blastomyces</taxon>
    </lineage>
</organism>
<gene>
    <name evidence="2" type="ORF">ACJ73_07749</name>
</gene>
<comment type="caution">
    <text evidence="2">The sequence shown here is derived from an EMBL/GenBank/DDBJ whole genome shotgun (WGS) entry which is preliminary data.</text>
</comment>
<evidence type="ECO:0000313" key="2">
    <source>
        <dbReference type="EMBL" id="OJD20912.1"/>
    </source>
</evidence>
<sequence>MPKNTRTTIICLQLCMKVVHKVITPKQTVIRENHRRGPTKRTAIVDGSWKTTLDMVKMKIATEYRFPSSARSGIMLVTEAEEMMPESRRFKLHRIPEMVHSRRSTFRRSLRSSCRFSSLSNIILFAVATGDILSSPQKPSRGPSIDEAPAEAGSFNPIPN</sequence>
<dbReference type="EMBL" id="LGTZ01001644">
    <property type="protein sequence ID" value="OJD20912.1"/>
    <property type="molecule type" value="Genomic_DNA"/>
</dbReference>
<feature type="region of interest" description="Disordered" evidence="1">
    <location>
        <begin position="135"/>
        <end position="160"/>
    </location>
</feature>
<reference evidence="2 3" key="1">
    <citation type="submission" date="2015-08" db="EMBL/GenBank/DDBJ databases">
        <title>Emmonsia species relationships and genome sequence.</title>
        <authorList>
            <person name="Cuomo C.A."/>
            <person name="Schwartz I.S."/>
            <person name="Kenyon C."/>
            <person name="De Hoog G.S."/>
            <person name="Govender N.P."/>
            <person name="Botha A."/>
            <person name="Moreno L."/>
            <person name="De Vries M."/>
            <person name="Munoz J.F."/>
            <person name="Stielow J.B."/>
        </authorList>
    </citation>
    <scope>NUCLEOTIDE SEQUENCE [LARGE SCALE GENOMIC DNA]</scope>
    <source>
        <strain evidence="2 3">EI222</strain>
    </source>
</reference>
<proteinExistence type="predicted"/>
<keyword evidence="3" id="KW-1185">Reference proteome</keyword>
<evidence type="ECO:0000313" key="3">
    <source>
        <dbReference type="Proteomes" id="UP000242791"/>
    </source>
</evidence>
<dbReference type="VEuPathDB" id="FungiDB:ACJ73_07749"/>
<dbReference type="Proteomes" id="UP000242791">
    <property type="component" value="Unassembled WGS sequence"/>
</dbReference>